<feature type="compositionally biased region" description="Polar residues" evidence="1">
    <location>
        <begin position="1"/>
        <end position="10"/>
    </location>
</feature>
<dbReference type="AlphaFoldDB" id="D2W2N6"/>
<dbReference type="GeneID" id="8859968"/>
<sequence length="671" mass="78216">MFNSSPITRTTIHEENDEDEQQRSGGWFHSRVPPEVLYSIISYLDFRSIMMIIPRVCSSWREIIIQQINTLHIYPNIDLYGGDFDHLFSSEKEEQYQKHMMIEKDIIPFVKYLHKFVESNRMKIFNLFIYGSIQEANLDRYAPSRPRNTHFPSLHQQRKKEFSQRVVNYLPNYFTEPTFSMETSYPTNCSFIKLDFNFDSNAFCNLFKACKDNLQTVVLKTCKVDQPFCQCFDWVKDKLENLVLDNVTGFLLTNTSEFENLKYLYHDTEYSIASNVLESMYIGPKFFELNNLSNCKKLSLHLNYTKAAQLNQLSSTSNNIVEELEVTLGTVQYSYWEESLSIFDTVEMTKAFLELLAKFKCVKKLSINLDGVFDFALMRHSSPIFLTSDPNLKELPNVLELKLEGRSFFTNRIDRWITHFPNIKLFSCHVDNENDIDLLQNSLYSLKTLEELDLSIRSFSYGELSSKLIETLLFVFKEGGAGRSFLKSLCIRGYGDCREQNPELDKLLEFMSGYAKPAKVCLVPRKHTPALQSMQSKYANKVDLQVLESQVLMDKSLENVKPIDYSQSIDEILEQRRDLSNRLKTSSIICLYCGCLVQRCDYSKHNQICHSGNELEYDLKVAKQVDLSEYETHCPSCHKDIKRRDFSTHECTETRIKLPVIPTSSTKFHYQ</sequence>
<keyword evidence="4" id="KW-1185">Reference proteome</keyword>
<dbReference type="SUPFAM" id="SSF81383">
    <property type="entry name" value="F-box domain"/>
    <property type="match status" value="1"/>
</dbReference>
<dbReference type="OMA" id="STHECTE"/>
<name>D2W2N6_NAEGR</name>
<feature type="region of interest" description="Disordered" evidence="1">
    <location>
        <begin position="1"/>
        <end position="27"/>
    </location>
</feature>
<dbReference type="PROSITE" id="PS50181">
    <property type="entry name" value="FBOX"/>
    <property type="match status" value="1"/>
</dbReference>
<dbReference type="CDD" id="cd09917">
    <property type="entry name" value="F-box_SF"/>
    <property type="match status" value="1"/>
</dbReference>
<dbReference type="InterPro" id="IPR001810">
    <property type="entry name" value="F-box_dom"/>
</dbReference>
<evidence type="ECO:0000313" key="3">
    <source>
        <dbReference type="EMBL" id="EFC36679.1"/>
    </source>
</evidence>
<feature type="domain" description="F-box" evidence="2">
    <location>
        <begin position="26"/>
        <end position="77"/>
    </location>
</feature>
<protein>
    <submittedName>
        <fullName evidence="3">Predicted protein</fullName>
    </submittedName>
</protein>
<dbReference type="InParanoid" id="D2W2N6"/>
<dbReference type="RefSeq" id="XP_002669423.1">
    <property type="nucleotide sequence ID" value="XM_002669377.1"/>
</dbReference>
<dbReference type="InterPro" id="IPR036047">
    <property type="entry name" value="F-box-like_dom_sf"/>
</dbReference>
<evidence type="ECO:0000313" key="4">
    <source>
        <dbReference type="Proteomes" id="UP000006671"/>
    </source>
</evidence>
<organism evidence="4">
    <name type="scientific">Naegleria gruberi</name>
    <name type="common">Amoeba</name>
    <dbReference type="NCBI Taxonomy" id="5762"/>
    <lineage>
        <taxon>Eukaryota</taxon>
        <taxon>Discoba</taxon>
        <taxon>Heterolobosea</taxon>
        <taxon>Tetramitia</taxon>
        <taxon>Eutetramitia</taxon>
        <taxon>Vahlkampfiidae</taxon>
        <taxon>Naegleria</taxon>
    </lineage>
</organism>
<dbReference type="Gene3D" id="1.20.1280.50">
    <property type="match status" value="1"/>
</dbReference>
<dbReference type="OrthoDB" id="10257471at2759"/>
<proteinExistence type="predicted"/>
<dbReference type="KEGG" id="ngr:NAEGRDRAFT_75653"/>
<dbReference type="Proteomes" id="UP000006671">
    <property type="component" value="Unassembled WGS sequence"/>
</dbReference>
<evidence type="ECO:0000259" key="2">
    <source>
        <dbReference type="PROSITE" id="PS50181"/>
    </source>
</evidence>
<gene>
    <name evidence="3" type="ORF">NAEGRDRAFT_75653</name>
</gene>
<dbReference type="EMBL" id="GG738927">
    <property type="protein sequence ID" value="EFC36679.1"/>
    <property type="molecule type" value="Genomic_DNA"/>
</dbReference>
<evidence type="ECO:0000256" key="1">
    <source>
        <dbReference type="SAM" id="MobiDB-lite"/>
    </source>
</evidence>
<dbReference type="Pfam" id="PF12937">
    <property type="entry name" value="F-box-like"/>
    <property type="match status" value="1"/>
</dbReference>
<reference evidence="3 4" key="1">
    <citation type="journal article" date="2010" name="Cell">
        <title>The genome of Naegleria gruberi illuminates early eukaryotic versatility.</title>
        <authorList>
            <person name="Fritz-Laylin L.K."/>
            <person name="Prochnik S.E."/>
            <person name="Ginger M.L."/>
            <person name="Dacks J.B."/>
            <person name="Carpenter M.L."/>
            <person name="Field M.C."/>
            <person name="Kuo A."/>
            <person name="Paredez A."/>
            <person name="Chapman J."/>
            <person name="Pham J."/>
            <person name="Shu S."/>
            <person name="Neupane R."/>
            <person name="Cipriano M."/>
            <person name="Mancuso J."/>
            <person name="Tu H."/>
            <person name="Salamov A."/>
            <person name="Lindquist E."/>
            <person name="Shapiro H."/>
            <person name="Lucas S."/>
            <person name="Grigoriev I.V."/>
            <person name="Cande W.Z."/>
            <person name="Fulton C."/>
            <person name="Rokhsar D.S."/>
            <person name="Dawson S.C."/>
        </authorList>
    </citation>
    <scope>NUCLEOTIDE SEQUENCE [LARGE SCALE GENOMIC DNA]</scope>
    <source>
        <strain evidence="3 4">NEG-M</strain>
    </source>
</reference>
<accession>D2W2N6</accession>
<dbReference type="VEuPathDB" id="AmoebaDB:NAEGRDRAFT_75653"/>